<dbReference type="RefSeq" id="WP_201375030.1">
    <property type="nucleotide sequence ID" value="NZ_BNJG01000003.1"/>
</dbReference>
<dbReference type="Proteomes" id="UP000654345">
    <property type="component" value="Unassembled WGS sequence"/>
</dbReference>
<sequence>MLGPIVRAARSLALPLLLLQLMLIVSACGLTEAPTHKTYTYSTMASLPKDRVTNPQEVAYTYQTGENVVLSWATQSGQDTLDNKPQPIKIEAGLVGPFTSIESLKKAISFDGNNIAGHVQATITPIQTNNWSDKAVDANLQLPSSMPAGYYMLIQRIQVGQGYQPPVPTGRIIKVIATPGS</sequence>
<proteinExistence type="predicted"/>
<dbReference type="PROSITE" id="PS51257">
    <property type="entry name" value="PROKAR_LIPOPROTEIN"/>
    <property type="match status" value="1"/>
</dbReference>
<keyword evidence="2" id="KW-1185">Reference proteome</keyword>
<dbReference type="EMBL" id="BNJG01000003">
    <property type="protein sequence ID" value="GHO58782.1"/>
    <property type="molecule type" value="Genomic_DNA"/>
</dbReference>
<gene>
    <name evidence="1" type="ORF">KSB_72570</name>
</gene>
<organism evidence="1 2">
    <name type="scientific">Ktedonobacter robiniae</name>
    <dbReference type="NCBI Taxonomy" id="2778365"/>
    <lineage>
        <taxon>Bacteria</taxon>
        <taxon>Bacillati</taxon>
        <taxon>Chloroflexota</taxon>
        <taxon>Ktedonobacteria</taxon>
        <taxon>Ktedonobacterales</taxon>
        <taxon>Ktedonobacteraceae</taxon>
        <taxon>Ktedonobacter</taxon>
    </lineage>
</organism>
<evidence type="ECO:0000313" key="2">
    <source>
        <dbReference type="Proteomes" id="UP000654345"/>
    </source>
</evidence>
<evidence type="ECO:0000313" key="1">
    <source>
        <dbReference type="EMBL" id="GHO58782.1"/>
    </source>
</evidence>
<reference evidence="1 2" key="1">
    <citation type="journal article" date="2021" name="Int. J. Syst. Evol. Microbiol.">
        <title>Reticulibacter mediterranei gen. nov., sp. nov., within the new family Reticulibacteraceae fam. nov., and Ktedonospora formicarum gen. nov., sp. nov., Ktedonobacter robiniae sp. nov., Dictyobacter formicarum sp. nov. and Dictyobacter arantiisoli sp. nov., belonging to the class Ktedonobacteria.</title>
        <authorList>
            <person name="Yabe S."/>
            <person name="Zheng Y."/>
            <person name="Wang C.M."/>
            <person name="Sakai Y."/>
            <person name="Abe K."/>
            <person name="Yokota A."/>
            <person name="Donadio S."/>
            <person name="Cavaletti L."/>
            <person name="Monciardini P."/>
        </authorList>
    </citation>
    <scope>NUCLEOTIDE SEQUENCE [LARGE SCALE GENOMIC DNA]</scope>
    <source>
        <strain evidence="1 2">SOSP1-30</strain>
    </source>
</reference>
<name>A0ABQ3V2I1_9CHLR</name>
<protein>
    <submittedName>
        <fullName evidence="1">Uncharacterized protein</fullName>
    </submittedName>
</protein>
<accession>A0ABQ3V2I1</accession>
<comment type="caution">
    <text evidence="1">The sequence shown here is derived from an EMBL/GenBank/DDBJ whole genome shotgun (WGS) entry which is preliminary data.</text>
</comment>